<protein>
    <submittedName>
        <fullName evidence="2">Uncharacterized protein</fullName>
    </submittedName>
</protein>
<proteinExistence type="predicted"/>
<evidence type="ECO:0000256" key="1">
    <source>
        <dbReference type="SAM" id="MobiDB-lite"/>
    </source>
</evidence>
<comment type="caution">
    <text evidence="2">The sequence shown here is derived from an EMBL/GenBank/DDBJ whole genome shotgun (WGS) entry which is preliminary data.</text>
</comment>
<dbReference type="Proteomes" id="UP000784294">
    <property type="component" value="Unassembled WGS sequence"/>
</dbReference>
<reference evidence="2" key="1">
    <citation type="submission" date="2018-11" db="EMBL/GenBank/DDBJ databases">
        <authorList>
            <consortium name="Pathogen Informatics"/>
        </authorList>
    </citation>
    <scope>NUCLEOTIDE SEQUENCE</scope>
</reference>
<evidence type="ECO:0000313" key="3">
    <source>
        <dbReference type="Proteomes" id="UP000784294"/>
    </source>
</evidence>
<name>A0A3S5A5I4_9PLAT</name>
<feature type="region of interest" description="Disordered" evidence="1">
    <location>
        <begin position="20"/>
        <end position="45"/>
    </location>
</feature>
<organism evidence="2 3">
    <name type="scientific">Protopolystoma xenopodis</name>
    <dbReference type="NCBI Taxonomy" id="117903"/>
    <lineage>
        <taxon>Eukaryota</taxon>
        <taxon>Metazoa</taxon>
        <taxon>Spiralia</taxon>
        <taxon>Lophotrochozoa</taxon>
        <taxon>Platyhelminthes</taxon>
        <taxon>Monogenea</taxon>
        <taxon>Polyopisthocotylea</taxon>
        <taxon>Polystomatidea</taxon>
        <taxon>Polystomatidae</taxon>
        <taxon>Protopolystoma</taxon>
    </lineage>
</organism>
<evidence type="ECO:0000313" key="2">
    <source>
        <dbReference type="EMBL" id="VEL12440.1"/>
    </source>
</evidence>
<dbReference type="EMBL" id="CAAALY010014767">
    <property type="protein sequence ID" value="VEL12440.1"/>
    <property type="molecule type" value="Genomic_DNA"/>
</dbReference>
<gene>
    <name evidence="2" type="ORF">PXEA_LOCUS5880</name>
</gene>
<keyword evidence="3" id="KW-1185">Reference proteome</keyword>
<dbReference type="AlphaFoldDB" id="A0A3S5A5I4"/>
<sequence>MPRGAKNGCILPSSLLGKAHISDPDQLRSDPAYPRIQSDSNRQSTNDIIQATEIATTYLAKTASDRRTVMCQFFEFHLDAETGRAEKLSDIDDNNDRR</sequence>
<accession>A0A3S5A5I4</accession>